<dbReference type="OMA" id="WICCKHR"/>
<dbReference type="GO" id="GO:0051754">
    <property type="term" value="P:meiotic sister chromatid cohesion, centromeric"/>
    <property type="evidence" value="ECO:0007669"/>
    <property type="project" value="InterPro"/>
</dbReference>
<dbReference type="Xenbase" id="XB-GENE-29078855">
    <property type="gene designation" value="LOC100487666"/>
</dbReference>
<feature type="compositionally biased region" description="Low complexity" evidence="1">
    <location>
        <begin position="97"/>
        <end position="108"/>
    </location>
</feature>
<evidence type="ECO:0000313" key="4">
    <source>
        <dbReference type="Xenbase" id="XB-GENE-29078855"/>
    </source>
</evidence>
<dbReference type="AlphaFoldDB" id="A0A8J0QJQ4"/>
<dbReference type="GO" id="GO:0000776">
    <property type="term" value="C:kinetochore"/>
    <property type="evidence" value="ECO:0007669"/>
    <property type="project" value="InterPro"/>
</dbReference>
<feature type="compositionally biased region" description="Basic residues" evidence="1">
    <location>
        <begin position="39"/>
        <end position="48"/>
    </location>
</feature>
<accession>A0A8J0QJQ4</accession>
<dbReference type="InterPro" id="IPR034545">
    <property type="entry name" value="Meikin"/>
</dbReference>
<evidence type="ECO:0000313" key="2">
    <source>
        <dbReference type="Proteomes" id="UP000008143"/>
    </source>
</evidence>
<sequence length="422" mass="46887">MFGARLRALKRVGRSSPDPRADTQTASSVGRRAGDWKATQKHRVQKRKPFSKFKTMGKIKENIEKSKHDHALDGSTSETAGSIHLKQIKGREKIHSESSSLSQEIQQETDNTASTRYSETTSGITLPTLYQVSSESETSILSTSVSSCLSPEVLRGADSFDESEWKSIFHNENLFCKNSTLLETSQAVNIDFLPEPTDVSNIFEPIDRVHLHGAKSNKNVKSDNIFEKQHVSTIVSGKKIFRITREKEKTPRSDGGSDSKCHTRPEKKVKESCDTTDKNVKCKKRVSFGTVQTTEIPPNEYVDHCAGKNIDSSAKTDLLEQQKLSLSLTHKLDLSPVCVSSMEEEMIPNTSGPFVHSIQIAPSSTLSMQKESEKQVLHETKEICCIIKAPVCRCTSAILGIPIANPRLPPKHKIPKDIILTF</sequence>
<feature type="region of interest" description="Disordered" evidence="1">
    <location>
        <begin position="1"/>
        <end position="48"/>
    </location>
</feature>
<proteinExistence type="predicted"/>
<dbReference type="GeneID" id="100487666"/>
<evidence type="ECO:0000313" key="3">
    <source>
        <dbReference type="RefSeq" id="XP_002934413.3"/>
    </source>
</evidence>
<feature type="region of interest" description="Disordered" evidence="1">
    <location>
        <begin position="246"/>
        <end position="268"/>
    </location>
</feature>
<name>A0A8J0QJQ4_XENTR</name>
<feature type="region of interest" description="Disordered" evidence="1">
    <location>
        <begin position="90"/>
        <end position="120"/>
    </location>
</feature>
<reference evidence="3" key="1">
    <citation type="submission" date="2025-08" db="UniProtKB">
        <authorList>
            <consortium name="RefSeq"/>
        </authorList>
    </citation>
    <scope>IDENTIFICATION</scope>
    <source>
        <strain evidence="3">Nigerian</strain>
        <tissue evidence="3">Liver and blood</tissue>
    </source>
</reference>
<feature type="compositionally biased region" description="Polar residues" evidence="1">
    <location>
        <begin position="109"/>
        <end position="120"/>
    </location>
</feature>
<organism evidence="2 3">
    <name type="scientific">Xenopus tropicalis</name>
    <name type="common">Western clawed frog</name>
    <name type="synonym">Silurana tropicalis</name>
    <dbReference type="NCBI Taxonomy" id="8364"/>
    <lineage>
        <taxon>Eukaryota</taxon>
        <taxon>Metazoa</taxon>
        <taxon>Chordata</taxon>
        <taxon>Craniata</taxon>
        <taxon>Vertebrata</taxon>
        <taxon>Euteleostomi</taxon>
        <taxon>Amphibia</taxon>
        <taxon>Batrachia</taxon>
        <taxon>Anura</taxon>
        <taxon>Pipoidea</taxon>
        <taxon>Pipidae</taxon>
        <taxon>Xenopodinae</taxon>
        <taxon>Xenopus</taxon>
        <taxon>Silurana</taxon>
    </lineage>
</organism>
<dbReference type="AGR" id="Xenbase:XB-GENE-29078855"/>
<keyword evidence="2" id="KW-1185">Reference proteome</keyword>
<dbReference type="RefSeq" id="XP_002934413.3">
    <property type="nucleotide sequence ID" value="XM_002934367.5"/>
</dbReference>
<gene>
    <name evidence="3 4" type="primary">LOC100487666</name>
</gene>
<dbReference type="PANTHER" id="PTHR38006:SF1">
    <property type="entry name" value="MEIOSIS-SPECIFIC KINETOCHORE PROTEIN"/>
    <property type="match status" value="1"/>
</dbReference>
<feature type="region of interest" description="Disordered" evidence="1">
    <location>
        <begin position="66"/>
        <end position="85"/>
    </location>
</feature>
<protein>
    <submittedName>
        <fullName evidence="3">Uncharacterized protein LOC100487666 isoform X1</fullName>
    </submittedName>
</protein>
<dbReference type="Proteomes" id="UP000008143">
    <property type="component" value="Chromosome 3"/>
</dbReference>
<dbReference type="OrthoDB" id="8443315at2759"/>
<dbReference type="KEGG" id="xtr:100487666"/>
<dbReference type="PANTHER" id="PTHR38006">
    <property type="entry name" value="MEIOSIS-SPECIFIC KINETOCHORE PROTEIN"/>
    <property type="match status" value="1"/>
</dbReference>
<evidence type="ECO:0000256" key="1">
    <source>
        <dbReference type="SAM" id="MobiDB-lite"/>
    </source>
</evidence>